<dbReference type="CDD" id="cd01449">
    <property type="entry name" value="TST_Repeat_2"/>
    <property type="match status" value="1"/>
</dbReference>
<evidence type="ECO:0000313" key="4">
    <source>
        <dbReference type="EMBL" id="MEK0183605.1"/>
    </source>
</evidence>
<gene>
    <name evidence="4" type="ORF">WMG39_01955</name>
</gene>
<keyword evidence="2" id="KW-0677">Repeat</keyword>
<dbReference type="EMBL" id="JBBLXS010000013">
    <property type="protein sequence ID" value="MEK0183605.1"/>
    <property type="molecule type" value="Genomic_DNA"/>
</dbReference>
<sequence>MTDTNLIVNPEWLAANTENQQVVIIDCRFSLADAELGQKQYQESHIPGAFYLDLNQDLASPVEKHGGRHPLPNITELADKLSAIGINYQETLVVAYDDSRLAFAARLWWLLRYMGHSKVALLDGGFTGWKAARYPVTNVLPKPREGKFVPQLRSDLIVDIERVKALKDLPGKVLVDSRENDRYLGLREPIDPIAGHIPGAVNYPWQQVTDETGKVRSTSAQKQLWTELATAEEIMVYCGSGVTACVNLLSLEIAGIPHAKLYPGSWSDWCSYQ</sequence>
<protein>
    <submittedName>
        <fullName evidence="4">Sulfurtransferase</fullName>
        <ecNumber evidence="4">2.8.1.-</ecNumber>
    </submittedName>
</protein>
<dbReference type="PROSITE" id="PS50206">
    <property type="entry name" value="RHODANESE_3"/>
    <property type="match status" value="2"/>
</dbReference>
<dbReference type="GO" id="GO:0016740">
    <property type="term" value="F:transferase activity"/>
    <property type="evidence" value="ECO:0007669"/>
    <property type="project" value="UniProtKB-KW"/>
</dbReference>
<dbReference type="PANTHER" id="PTHR11364:SF27">
    <property type="entry name" value="SULFURTRANSFERASE"/>
    <property type="match status" value="1"/>
</dbReference>
<proteinExistence type="predicted"/>
<dbReference type="Pfam" id="PF00581">
    <property type="entry name" value="Rhodanese"/>
    <property type="match status" value="2"/>
</dbReference>
<comment type="caution">
    <text evidence="4">The sequence shown here is derived from an EMBL/GenBank/DDBJ whole genome shotgun (WGS) entry which is preliminary data.</text>
</comment>
<evidence type="ECO:0000256" key="2">
    <source>
        <dbReference type="ARBA" id="ARBA00022737"/>
    </source>
</evidence>
<dbReference type="Proteomes" id="UP001384579">
    <property type="component" value="Unassembled WGS sequence"/>
</dbReference>
<dbReference type="InterPro" id="IPR001307">
    <property type="entry name" value="Thiosulphate_STrfase_CS"/>
</dbReference>
<evidence type="ECO:0000259" key="3">
    <source>
        <dbReference type="PROSITE" id="PS50206"/>
    </source>
</evidence>
<dbReference type="Gene3D" id="3.40.250.10">
    <property type="entry name" value="Rhodanese-like domain"/>
    <property type="match status" value="2"/>
</dbReference>
<dbReference type="RefSeq" id="WP_340517993.1">
    <property type="nucleotide sequence ID" value="NZ_JBBLXS010000013.1"/>
</dbReference>
<evidence type="ECO:0000313" key="5">
    <source>
        <dbReference type="Proteomes" id="UP001384579"/>
    </source>
</evidence>
<dbReference type="SMART" id="SM00450">
    <property type="entry name" value="RHOD"/>
    <property type="match status" value="2"/>
</dbReference>
<dbReference type="PROSITE" id="PS00380">
    <property type="entry name" value="RHODANESE_1"/>
    <property type="match status" value="1"/>
</dbReference>
<dbReference type="InterPro" id="IPR045078">
    <property type="entry name" value="TST/MPST-like"/>
</dbReference>
<reference evidence="4 5" key="1">
    <citation type="journal article" date="2020" name="Harmful Algae">
        <title>Molecular and morphological characterization of a novel dihydroanatoxin-a producing Microcoleus species (cyanobacteria) from the Russian River, California, USA.</title>
        <authorList>
            <person name="Conklin K.Y."/>
            <person name="Stancheva R."/>
            <person name="Otten T.G."/>
            <person name="Fadness R."/>
            <person name="Boyer G.L."/>
            <person name="Read B."/>
            <person name="Zhang X."/>
            <person name="Sheath R.G."/>
        </authorList>
    </citation>
    <scope>NUCLEOTIDE SEQUENCE [LARGE SCALE GENOMIC DNA]</scope>
    <source>
        <strain evidence="4 5">PTRS2</strain>
    </source>
</reference>
<feature type="domain" description="Rhodanese" evidence="3">
    <location>
        <begin position="168"/>
        <end position="271"/>
    </location>
</feature>
<organism evidence="4 5">
    <name type="scientific">Microcoleus anatoxicus PTRS2</name>
    <dbReference type="NCBI Taxonomy" id="2705321"/>
    <lineage>
        <taxon>Bacteria</taxon>
        <taxon>Bacillati</taxon>
        <taxon>Cyanobacteriota</taxon>
        <taxon>Cyanophyceae</taxon>
        <taxon>Oscillatoriophycideae</taxon>
        <taxon>Oscillatoriales</taxon>
        <taxon>Microcoleaceae</taxon>
        <taxon>Microcoleus</taxon>
        <taxon>Microcoleus anatoxicus</taxon>
    </lineage>
</organism>
<feature type="domain" description="Rhodanese" evidence="3">
    <location>
        <begin position="18"/>
        <end position="138"/>
    </location>
</feature>
<evidence type="ECO:0000256" key="1">
    <source>
        <dbReference type="ARBA" id="ARBA00022679"/>
    </source>
</evidence>
<dbReference type="EC" id="2.8.1.-" evidence="4"/>
<dbReference type="SUPFAM" id="SSF52821">
    <property type="entry name" value="Rhodanese/Cell cycle control phosphatase"/>
    <property type="match status" value="2"/>
</dbReference>
<dbReference type="PANTHER" id="PTHR11364">
    <property type="entry name" value="THIOSULFATE SULFERTANSFERASE"/>
    <property type="match status" value="1"/>
</dbReference>
<keyword evidence="5" id="KW-1185">Reference proteome</keyword>
<dbReference type="InterPro" id="IPR001763">
    <property type="entry name" value="Rhodanese-like_dom"/>
</dbReference>
<name>A0ABU8YGX5_9CYAN</name>
<dbReference type="CDD" id="cd01448">
    <property type="entry name" value="TST_Repeat_1"/>
    <property type="match status" value="1"/>
</dbReference>
<keyword evidence="1 4" id="KW-0808">Transferase</keyword>
<dbReference type="InterPro" id="IPR036873">
    <property type="entry name" value="Rhodanese-like_dom_sf"/>
</dbReference>
<accession>A0ABU8YGX5</accession>